<dbReference type="InterPro" id="IPR046254">
    <property type="entry name" value="DUF6287"/>
</dbReference>
<dbReference type="EMBL" id="UHFR01000005">
    <property type="protein sequence ID" value="SUN76488.1"/>
    <property type="molecule type" value="Genomic_DNA"/>
</dbReference>
<protein>
    <submittedName>
        <fullName evidence="4">Putative lipoprotein</fullName>
    </submittedName>
</protein>
<name>A0A380KXR4_9STRE</name>
<feature type="signal peptide" evidence="2">
    <location>
        <begin position="1"/>
        <end position="22"/>
    </location>
</feature>
<dbReference type="PROSITE" id="PS51257">
    <property type="entry name" value="PROKAR_LIPOPROTEIN"/>
    <property type="match status" value="1"/>
</dbReference>
<evidence type="ECO:0000256" key="1">
    <source>
        <dbReference type="SAM" id="MobiDB-lite"/>
    </source>
</evidence>
<keyword evidence="5" id="KW-1185">Reference proteome</keyword>
<evidence type="ECO:0000259" key="3">
    <source>
        <dbReference type="Pfam" id="PF19804"/>
    </source>
</evidence>
<evidence type="ECO:0000313" key="4">
    <source>
        <dbReference type="EMBL" id="SUN76488.1"/>
    </source>
</evidence>
<evidence type="ECO:0000256" key="2">
    <source>
        <dbReference type="SAM" id="SignalP"/>
    </source>
</evidence>
<evidence type="ECO:0000313" key="5">
    <source>
        <dbReference type="Proteomes" id="UP000254634"/>
    </source>
</evidence>
<feature type="chain" id="PRO_5016837834" evidence="2">
    <location>
        <begin position="23"/>
        <end position="174"/>
    </location>
</feature>
<feature type="region of interest" description="Disordered" evidence="1">
    <location>
        <begin position="22"/>
        <end position="54"/>
    </location>
</feature>
<proteinExistence type="predicted"/>
<gene>
    <name evidence="4" type="ORF">NCTC13765_00980</name>
</gene>
<accession>A0A380KXR4</accession>
<dbReference type="Pfam" id="PF19804">
    <property type="entry name" value="DUF6287"/>
    <property type="match status" value="1"/>
</dbReference>
<feature type="compositionally biased region" description="Low complexity" evidence="1">
    <location>
        <begin position="26"/>
        <end position="54"/>
    </location>
</feature>
<feature type="domain" description="DUF6287" evidence="3">
    <location>
        <begin position="56"/>
        <end position="87"/>
    </location>
</feature>
<dbReference type="Proteomes" id="UP000254634">
    <property type="component" value="Unassembled WGS sequence"/>
</dbReference>
<dbReference type="OrthoDB" id="2224883at2"/>
<dbReference type="STRING" id="1123307.GCA_000380065_01336"/>
<organism evidence="4 5">
    <name type="scientific">Streptococcus massiliensis</name>
    <dbReference type="NCBI Taxonomy" id="313439"/>
    <lineage>
        <taxon>Bacteria</taxon>
        <taxon>Bacillati</taxon>
        <taxon>Bacillota</taxon>
        <taxon>Bacilli</taxon>
        <taxon>Lactobacillales</taxon>
        <taxon>Streptococcaceae</taxon>
        <taxon>Streptococcus</taxon>
    </lineage>
</organism>
<keyword evidence="4" id="KW-0449">Lipoprotein</keyword>
<dbReference type="AlphaFoldDB" id="A0A380KXR4"/>
<sequence length="174" mass="18921">MKKIIFLSVLALLMLTACTSQPSNQTTKVSDSKTSQTSTQTSSTSSKSEVTMTEKINPQALAKQDYSSVIGTWKNSEGHTLSFTEKGLVTERFNFSGASMTDYGTASSTVSINESPGGFLLEFIPAGVALPDFTDSESGQVYKDLSEHSKNRLWLGQSLISRASKGNFYYKVNE</sequence>
<dbReference type="RefSeq" id="WP_018372042.1">
    <property type="nucleotide sequence ID" value="NZ_UHFR01000005.1"/>
</dbReference>
<keyword evidence="2" id="KW-0732">Signal</keyword>
<reference evidence="4" key="1">
    <citation type="submission" date="2018-06" db="EMBL/GenBank/DDBJ databases">
        <authorList>
            <consortium name="Pathogen Informatics"/>
            <person name="Doyle S."/>
        </authorList>
    </citation>
    <scope>NUCLEOTIDE SEQUENCE [LARGE SCALE GENOMIC DNA]</scope>
    <source>
        <strain evidence="4">NCTC13765</strain>
    </source>
</reference>